<dbReference type="Gene3D" id="3.40.50.300">
    <property type="entry name" value="P-loop containing nucleotide triphosphate hydrolases"/>
    <property type="match status" value="1"/>
</dbReference>
<dbReference type="AlphaFoldDB" id="A0A0C2CAW9"/>
<protein>
    <submittedName>
        <fullName evidence="1">Uncharacterized protein</fullName>
    </submittedName>
</protein>
<evidence type="ECO:0000313" key="2">
    <source>
        <dbReference type="Proteomes" id="UP000054047"/>
    </source>
</evidence>
<reference evidence="1 2" key="1">
    <citation type="submission" date="2013-12" db="EMBL/GenBank/DDBJ databases">
        <title>Draft genome of the parsitic nematode Ancylostoma duodenale.</title>
        <authorList>
            <person name="Mitreva M."/>
        </authorList>
    </citation>
    <scope>NUCLEOTIDE SEQUENCE [LARGE SCALE GENOMIC DNA]</scope>
    <source>
        <strain evidence="1 2">Zhejiang</strain>
    </source>
</reference>
<sequence length="323" mass="35574">MEEDESVYNLNGQDVTLSEEQREAVDFAASTLPVVGIQAAFGTGKTVVGAIIAAGRSSADYIIVDCIPTPVLRFVSDAAEQENGTPTPVDMNRILMTLGEEFDAELTDEEKALCRKFKAGRTILERHIENPDLALDMLEEDKEDTPSPSTTFPARVLLPGRHVHHHGPGPLSTPLARQEEHPLVLNRPKQLMKAKPALAAVSNRLPLAQQVYNGIVHQLEPNTRCHHDFSGATYGARGVMSVICAACAFPVAPLIRTYRAHPALNELPNRAVCDGELISGIYPQDRRVLLDVMRFSPARVPFMFVDVDKSSKRPHNMSYYNDT</sequence>
<gene>
    <name evidence="1" type="ORF">ANCDUO_22951</name>
</gene>
<keyword evidence="2" id="KW-1185">Reference proteome</keyword>
<dbReference type="Proteomes" id="UP000054047">
    <property type="component" value="Unassembled WGS sequence"/>
</dbReference>
<proteinExistence type="predicted"/>
<dbReference type="InterPro" id="IPR027417">
    <property type="entry name" value="P-loop_NTPase"/>
</dbReference>
<organism evidence="1 2">
    <name type="scientific">Ancylostoma duodenale</name>
    <dbReference type="NCBI Taxonomy" id="51022"/>
    <lineage>
        <taxon>Eukaryota</taxon>
        <taxon>Metazoa</taxon>
        <taxon>Ecdysozoa</taxon>
        <taxon>Nematoda</taxon>
        <taxon>Chromadorea</taxon>
        <taxon>Rhabditida</taxon>
        <taxon>Rhabditina</taxon>
        <taxon>Rhabditomorpha</taxon>
        <taxon>Strongyloidea</taxon>
        <taxon>Ancylostomatidae</taxon>
        <taxon>Ancylostomatinae</taxon>
        <taxon>Ancylostoma</taxon>
    </lineage>
</organism>
<name>A0A0C2CAW9_9BILA</name>
<dbReference type="EMBL" id="KN768207">
    <property type="protein sequence ID" value="KIH46992.1"/>
    <property type="molecule type" value="Genomic_DNA"/>
</dbReference>
<accession>A0A0C2CAW9</accession>
<evidence type="ECO:0000313" key="1">
    <source>
        <dbReference type="EMBL" id="KIH46992.1"/>
    </source>
</evidence>
<dbReference type="OrthoDB" id="5851052at2759"/>